<name>A0A7D5GHV3_9EURY</name>
<gene>
    <name evidence="2" type="ORF">HUG10_13665</name>
</gene>
<reference evidence="2 3" key="1">
    <citation type="submission" date="2020-07" db="EMBL/GenBank/DDBJ databases">
        <title>Gai3-2, isolated from salt lake.</title>
        <authorList>
            <person name="Cui H."/>
            <person name="Shi X."/>
        </authorList>
    </citation>
    <scope>NUCLEOTIDE SEQUENCE [LARGE SCALE GENOMIC DNA]</scope>
    <source>
        <strain evidence="2 3">Gai3-2</strain>
    </source>
</reference>
<evidence type="ECO:0000256" key="1">
    <source>
        <dbReference type="SAM" id="MobiDB-lite"/>
    </source>
</evidence>
<feature type="region of interest" description="Disordered" evidence="1">
    <location>
        <begin position="1"/>
        <end position="56"/>
    </location>
</feature>
<organism evidence="2 3">
    <name type="scientific">Halorarum halophilum</name>
    <dbReference type="NCBI Taxonomy" id="2743090"/>
    <lineage>
        <taxon>Archaea</taxon>
        <taxon>Methanobacteriati</taxon>
        <taxon>Methanobacteriota</taxon>
        <taxon>Stenosarchaea group</taxon>
        <taxon>Halobacteria</taxon>
        <taxon>Halobacteriales</taxon>
        <taxon>Haloferacaceae</taxon>
        <taxon>Halorarum</taxon>
    </lineage>
</organism>
<evidence type="ECO:0000313" key="3">
    <source>
        <dbReference type="Proteomes" id="UP000509750"/>
    </source>
</evidence>
<sequence length="104" mass="11894">MTDRFRRVLRQQARKAGREYTRSRDAYREGRMEGADPGRDEPTDPATFDLPDDGDGSARIVCRRYAEKRAVVVDRGGRPECFTADHVDCEGCAEDVREGRVQTW</sequence>
<dbReference type="InterPro" id="IPR055517">
    <property type="entry name" value="DUF7091"/>
</dbReference>
<feature type="compositionally biased region" description="Basic and acidic residues" evidence="1">
    <location>
        <begin position="16"/>
        <end position="42"/>
    </location>
</feature>
<dbReference type="EMBL" id="CP058529">
    <property type="protein sequence ID" value="QLG29510.1"/>
    <property type="molecule type" value="Genomic_DNA"/>
</dbReference>
<protein>
    <submittedName>
        <fullName evidence="2">Uncharacterized protein</fullName>
    </submittedName>
</protein>
<proteinExistence type="predicted"/>
<dbReference type="Pfam" id="PF23367">
    <property type="entry name" value="DUF7091"/>
    <property type="match status" value="1"/>
</dbReference>
<accession>A0A7D5GHV3</accession>
<keyword evidence="3" id="KW-1185">Reference proteome</keyword>
<dbReference type="OrthoDB" id="213643at2157"/>
<evidence type="ECO:0000313" key="2">
    <source>
        <dbReference type="EMBL" id="QLG29510.1"/>
    </source>
</evidence>
<dbReference type="KEGG" id="halg:HUG10_13665"/>
<dbReference type="AlphaFoldDB" id="A0A7D5GHV3"/>
<dbReference type="Proteomes" id="UP000509750">
    <property type="component" value="Chromosome"/>
</dbReference>